<feature type="compositionally biased region" description="Basic and acidic residues" evidence="1">
    <location>
        <begin position="8"/>
        <end position="21"/>
    </location>
</feature>
<dbReference type="Proteomes" id="UP000054770">
    <property type="component" value="Unassembled WGS sequence"/>
</dbReference>
<proteinExistence type="predicted"/>
<organism evidence="2 3">
    <name type="scientific">Caballeronia choica</name>
    <dbReference type="NCBI Taxonomy" id="326476"/>
    <lineage>
        <taxon>Bacteria</taxon>
        <taxon>Pseudomonadati</taxon>
        <taxon>Pseudomonadota</taxon>
        <taxon>Betaproteobacteria</taxon>
        <taxon>Burkholderiales</taxon>
        <taxon>Burkholderiaceae</taxon>
        <taxon>Caballeronia</taxon>
    </lineage>
</organism>
<accession>A0A158L270</accession>
<gene>
    <name evidence="2" type="ORF">AWB68_08404</name>
</gene>
<reference evidence="2" key="1">
    <citation type="submission" date="2016-01" db="EMBL/GenBank/DDBJ databases">
        <authorList>
            <person name="Peeters C."/>
        </authorList>
    </citation>
    <scope>NUCLEOTIDE SEQUENCE [LARGE SCALE GENOMIC DNA]</scope>
    <source>
        <strain evidence="2">LMG 22940</strain>
    </source>
</reference>
<dbReference type="SUPFAM" id="SSF46689">
    <property type="entry name" value="Homeodomain-like"/>
    <property type="match status" value="1"/>
</dbReference>
<comment type="caution">
    <text evidence="2">The sequence shown here is derived from an EMBL/GenBank/DDBJ whole genome shotgun (WGS) entry which is preliminary data.</text>
</comment>
<dbReference type="RefSeq" id="WP_087650115.1">
    <property type="nucleotide sequence ID" value="NZ_FCON02000290.1"/>
</dbReference>
<dbReference type="OrthoDB" id="8683412at2"/>
<dbReference type="AlphaFoldDB" id="A0A158L270"/>
<sequence>MSKAKRNPKADRLRENDSLNLHPERVRAEHFRNSAFFDPHDLVQVKYEMLREVSHGGAPKAQAAASYGMSRQAFYQALNAFTLGGIAGLLPGQRGPKGAHKLTDEVVAFVEQRQAEDPGLHARALAGTLREELDLDVHPRSIERALARKKKR</sequence>
<dbReference type="Pfam" id="PF13551">
    <property type="entry name" value="HTH_29"/>
    <property type="match status" value="1"/>
</dbReference>
<name>A0A158L270_9BURK</name>
<evidence type="ECO:0000313" key="2">
    <source>
        <dbReference type="EMBL" id="SAL87442.1"/>
    </source>
</evidence>
<evidence type="ECO:0000313" key="3">
    <source>
        <dbReference type="Proteomes" id="UP000054770"/>
    </source>
</evidence>
<dbReference type="EMBL" id="FCON02000290">
    <property type="protein sequence ID" value="SAL87442.1"/>
    <property type="molecule type" value="Genomic_DNA"/>
</dbReference>
<evidence type="ECO:0000256" key="1">
    <source>
        <dbReference type="SAM" id="MobiDB-lite"/>
    </source>
</evidence>
<dbReference type="InterPro" id="IPR009057">
    <property type="entry name" value="Homeodomain-like_sf"/>
</dbReference>
<protein>
    <submittedName>
        <fullName evidence="2">Uncharacterized protein</fullName>
    </submittedName>
</protein>
<keyword evidence="3" id="KW-1185">Reference proteome</keyword>
<feature type="region of interest" description="Disordered" evidence="1">
    <location>
        <begin position="1"/>
        <end position="21"/>
    </location>
</feature>